<comment type="caution">
    <text evidence="7">The sequence shown here is derived from an EMBL/GenBank/DDBJ whole genome shotgun (WGS) entry which is preliminary data.</text>
</comment>
<dbReference type="PANTHER" id="PTHR24042">
    <property type="entry name" value="NEL HOMOLOG"/>
    <property type="match status" value="1"/>
</dbReference>
<evidence type="ECO:0000256" key="5">
    <source>
        <dbReference type="SAM" id="MobiDB-lite"/>
    </source>
</evidence>
<comment type="caution">
    <text evidence="4">Lacks conserved residue(s) required for the propagation of feature annotation.</text>
</comment>
<dbReference type="InterPro" id="IPR051586">
    <property type="entry name" value="PKC-binding_NELL"/>
</dbReference>
<dbReference type="Pfam" id="PF07645">
    <property type="entry name" value="EGF_CA"/>
    <property type="match status" value="1"/>
</dbReference>
<feature type="compositionally biased region" description="Basic residues" evidence="5">
    <location>
        <begin position="1"/>
        <end position="11"/>
    </location>
</feature>
<dbReference type="AlphaFoldDB" id="A0A4Z2GAT2"/>
<dbReference type="GO" id="GO:0005737">
    <property type="term" value="C:cytoplasm"/>
    <property type="evidence" value="ECO:0007669"/>
    <property type="project" value="TreeGrafter"/>
</dbReference>
<dbReference type="GO" id="GO:0016301">
    <property type="term" value="F:kinase activity"/>
    <property type="evidence" value="ECO:0007669"/>
    <property type="project" value="UniProtKB-KW"/>
</dbReference>
<dbReference type="InterPro" id="IPR018097">
    <property type="entry name" value="EGF_Ca-bd_CS"/>
</dbReference>
<evidence type="ECO:0000259" key="6">
    <source>
        <dbReference type="PROSITE" id="PS50026"/>
    </source>
</evidence>
<dbReference type="PROSITE" id="PS50026">
    <property type="entry name" value="EGF_3"/>
    <property type="match status" value="1"/>
</dbReference>
<sequence>MEMRITRRKPARYVTSSVGPPGAKPEMRSKDSQLRVLTPPHYQHLSAGIYLLVRRRVRRAPRRISAPCVLSPLGGLGFLRRDSGERRSVCWTRGTRHEEEREASTRRGGGIHLVEAKNVDECGVQTHTCWNDSVCVNLPGGYDCVCAAGPGCGADCPQEEEVRRNGEDWRPGFDRCAVCSCKVGRRPRGP</sequence>
<dbReference type="GO" id="GO:0005615">
    <property type="term" value="C:extracellular space"/>
    <property type="evidence" value="ECO:0007669"/>
    <property type="project" value="TreeGrafter"/>
</dbReference>
<dbReference type="InterPro" id="IPR049883">
    <property type="entry name" value="NOTCH1_EGF-like"/>
</dbReference>
<dbReference type="Proteomes" id="UP000314294">
    <property type="component" value="Unassembled WGS sequence"/>
</dbReference>
<keyword evidence="3" id="KW-0325">Glycoprotein</keyword>
<accession>A0A4Z2GAT2</accession>
<evidence type="ECO:0000256" key="4">
    <source>
        <dbReference type="PROSITE-ProRule" id="PRU00076"/>
    </source>
</evidence>
<dbReference type="CDD" id="cd00054">
    <property type="entry name" value="EGF_CA"/>
    <property type="match status" value="1"/>
</dbReference>
<dbReference type="GO" id="GO:0008201">
    <property type="term" value="F:heparin binding"/>
    <property type="evidence" value="ECO:0007669"/>
    <property type="project" value="TreeGrafter"/>
</dbReference>
<dbReference type="OrthoDB" id="6516201at2759"/>
<protein>
    <submittedName>
        <fullName evidence="7">Protein kinase C-binding protein NELL1</fullName>
    </submittedName>
</protein>
<dbReference type="InterPro" id="IPR000742">
    <property type="entry name" value="EGF"/>
</dbReference>
<dbReference type="PANTHER" id="PTHR24042:SF2">
    <property type="entry name" value="PROTEIN KINASE C-BINDING PROTEIN NELL1"/>
    <property type="match status" value="1"/>
</dbReference>
<keyword evidence="7" id="KW-0418">Kinase</keyword>
<dbReference type="SUPFAM" id="SSF57196">
    <property type="entry name" value="EGF/Laminin"/>
    <property type="match status" value="1"/>
</dbReference>
<gene>
    <name evidence="7" type="primary">NELL1_1</name>
    <name evidence="7" type="ORF">EYF80_039459</name>
</gene>
<evidence type="ECO:0000256" key="1">
    <source>
        <dbReference type="ARBA" id="ARBA00022536"/>
    </source>
</evidence>
<evidence type="ECO:0000313" key="8">
    <source>
        <dbReference type="Proteomes" id="UP000314294"/>
    </source>
</evidence>
<keyword evidence="8" id="KW-1185">Reference proteome</keyword>
<proteinExistence type="predicted"/>
<dbReference type="GO" id="GO:0045667">
    <property type="term" value="P:regulation of osteoblast differentiation"/>
    <property type="evidence" value="ECO:0007669"/>
    <property type="project" value="TreeGrafter"/>
</dbReference>
<feature type="region of interest" description="Disordered" evidence="5">
    <location>
        <begin position="1"/>
        <end position="29"/>
    </location>
</feature>
<dbReference type="GO" id="GO:0005080">
    <property type="term" value="F:protein kinase C binding"/>
    <property type="evidence" value="ECO:0007669"/>
    <property type="project" value="TreeGrafter"/>
</dbReference>
<keyword evidence="7" id="KW-0808">Transferase</keyword>
<dbReference type="PROSITE" id="PS00010">
    <property type="entry name" value="ASX_HYDROXYL"/>
    <property type="match status" value="1"/>
</dbReference>
<keyword evidence="2" id="KW-1015">Disulfide bond</keyword>
<reference evidence="7 8" key="1">
    <citation type="submission" date="2019-03" db="EMBL/GenBank/DDBJ databases">
        <title>First draft genome of Liparis tanakae, snailfish: a comprehensive survey of snailfish specific genes.</title>
        <authorList>
            <person name="Kim W."/>
            <person name="Song I."/>
            <person name="Jeong J.-H."/>
            <person name="Kim D."/>
            <person name="Kim S."/>
            <person name="Ryu S."/>
            <person name="Song J.Y."/>
            <person name="Lee S.K."/>
        </authorList>
    </citation>
    <scope>NUCLEOTIDE SEQUENCE [LARGE SCALE GENOMIC DNA]</scope>
    <source>
        <tissue evidence="7">Muscle</tissue>
    </source>
</reference>
<evidence type="ECO:0000256" key="3">
    <source>
        <dbReference type="ARBA" id="ARBA00023180"/>
    </source>
</evidence>
<evidence type="ECO:0000256" key="2">
    <source>
        <dbReference type="ARBA" id="ARBA00023157"/>
    </source>
</evidence>
<feature type="domain" description="EGF-like" evidence="6">
    <location>
        <begin position="118"/>
        <end position="153"/>
    </location>
</feature>
<dbReference type="InterPro" id="IPR001881">
    <property type="entry name" value="EGF-like_Ca-bd_dom"/>
</dbReference>
<keyword evidence="1 4" id="KW-0245">EGF-like domain</keyword>
<organism evidence="7 8">
    <name type="scientific">Liparis tanakae</name>
    <name type="common">Tanaka's snailfish</name>
    <dbReference type="NCBI Taxonomy" id="230148"/>
    <lineage>
        <taxon>Eukaryota</taxon>
        <taxon>Metazoa</taxon>
        <taxon>Chordata</taxon>
        <taxon>Craniata</taxon>
        <taxon>Vertebrata</taxon>
        <taxon>Euteleostomi</taxon>
        <taxon>Actinopterygii</taxon>
        <taxon>Neopterygii</taxon>
        <taxon>Teleostei</taxon>
        <taxon>Neoteleostei</taxon>
        <taxon>Acanthomorphata</taxon>
        <taxon>Eupercaria</taxon>
        <taxon>Perciformes</taxon>
        <taxon>Cottioidei</taxon>
        <taxon>Cottales</taxon>
        <taxon>Liparidae</taxon>
        <taxon>Liparis</taxon>
    </lineage>
</organism>
<evidence type="ECO:0000313" key="7">
    <source>
        <dbReference type="EMBL" id="TNN50331.1"/>
    </source>
</evidence>
<dbReference type="GO" id="GO:0005509">
    <property type="term" value="F:calcium ion binding"/>
    <property type="evidence" value="ECO:0007669"/>
    <property type="project" value="InterPro"/>
</dbReference>
<name>A0A4Z2GAT2_9TELE</name>
<dbReference type="InterPro" id="IPR000152">
    <property type="entry name" value="EGF-type_Asp/Asn_hydroxyl_site"/>
</dbReference>
<dbReference type="SMART" id="SM00179">
    <property type="entry name" value="EGF_CA"/>
    <property type="match status" value="1"/>
</dbReference>
<dbReference type="EMBL" id="SRLO01000621">
    <property type="protein sequence ID" value="TNN50331.1"/>
    <property type="molecule type" value="Genomic_DNA"/>
</dbReference>
<dbReference type="PROSITE" id="PS01187">
    <property type="entry name" value="EGF_CA"/>
    <property type="match status" value="1"/>
</dbReference>
<dbReference type="Gene3D" id="2.10.25.10">
    <property type="entry name" value="Laminin"/>
    <property type="match status" value="1"/>
</dbReference>
<dbReference type="GO" id="GO:0045778">
    <property type="term" value="P:positive regulation of ossification"/>
    <property type="evidence" value="ECO:0007669"/>
    <property type="project" value="TreeGrafter"/>
</dbReference>